<dbReference type="InterPro" id="IPR016631">
    <property type="entry name" value="Regulatory_RpfE"/>
</dbReference>
<evidence type="ECO:0008006" key="3">
    <source>
        <dbReference type="Google" id="ProtNLM"/>
    </source>
</evidence>
<dbReference type="EMBL" id="CP064781">
    <property type="protein sequence ID" value="QRJ62468.1"/>
    <property type="molecule type" value="Genomic_DNA"/>
</dbReference>
<dbReference type="Proteomes" id="UP000663444">
    <property type="component" value="Chromosome"/>
</dbReference>
<gene>
    <name evidence="1" type="ORF">IWH25_11810</name>
</gene>
<evidence type="ECO:0000313" key="2">
    <source>
        <dbReference type="Proteomes" id="UP000663444"/>
    </source>
</evidence>
<evidence type="ECO:0000313" key="1">
    <source>
        <dbReference type="EMBL" id="QRJ62468.1"/>
    </source>
</evidence>
<reference evidence="1" key="1">
    <citation type="submission" date="2020-11" db="EMBL/GenBank/DDBJ databases">
        <title>Azospira restricta DSM 18626 genome sequence.</title>
        <authorList>
            <person name="Moe W.M."/>
        </authorList>
    </citation>
    <scope>NUCLEOTIDE SEQUENCE</scope>
    <source>
        <strain evidence="1">DSM 18626</strain>
    </source>
</reference>
<name>A0A974SN85_9RHOO</name>
<dbReference type="RefSeq" id="WP_203386000.1">
    <property type="nucleotide sequence ID" value="NZ_CP064781.1"/>
</dbReference>
<dbReference type="AlphaFoldDB" id="A0A974SN85"/>
<proteinExistence type="predicted"/>
<organism evidence="1 2">
    <name type="scientific">Azospira restricta</name>
    <dbReference type="NCBI Taxonomy" id="404405"/>
    <lineage>
        <taxon>Bacteria</taxon>
        <taxon>Pseudomonadati</taxon>
        <taxon>Pseudomonadota</taxon>
        <taxon>Betaproteobacteria</taxon>
        <taxon>Rhodocyclales</taxon>
        <taxon>Rhodocyclaceae</taxon>
        <taxon>Azospira</taxon>
    </lineage>
</organism>
<dbReference type="PIRSF" id="PIRSF015283">
    <property type="entry name" value="Regulatory_RpfE"/>
    <property type="match status" value="1"/>
</dbReference>
<accession>A0A974SN85</accession>
<sequence>MRLTLLIPELIWPEPGDAETFAGLACPALATLLARGRRADAARSPNTAATFDAAIARAFGLDRAVPYAALRLLGEGLDPGEQLWACADPVHLRFHQERLILADGTRIEISAAEAEALTGELNRFFGDVGEFRAAAPERWYLRLSAAADFETPPLSAMAGRRVDRQLPEEGRTAWLRKLLNEAQMLLHGHAVNEARADAGRMTVNSLWLWGPGALPRGLQSDWSAVCSDHPLARGMARCAGVPAHAAPAGFAALEKQVSGDGKVLVTLESLLRAVQYEDAEAWRDGLAALERDWFAPLVAAIRRGRVSLDLRASTIYGELGWEVGRGELWRFWQRPQPLQAVAQALAEGGSA</sequence>
<dbReference type="KEGG" id="ares:IWH25_11810"/>
<keyword evidence="2" id="KW-1185">Reference proteome</keyword>
<protein>
    <recommendedName>
        <fullName evidence="3">Phosphoglycerate mutase</fullName>
    </recommendedName>
</protein>